<gene>
    <name evidence="2" type="ORF">SPV1_03853</name>
</gene>
<sequence length="37" mass="4571">MEWKLLLFMLPFAAFCWWAGFFATKRYRQAKNRANEQ</sequence>
<evidence type="ECO:0000313" key="3">
    <source>
        <dbReference type="Proteomes" id="UP000005297"/>
    </source>
</evidence>
<reference evidence="2 3" key="1">
    <citation type="submission" date="2006-09" db="EMBL/GenBank/DDBJ databases">
        <authorList>
            <person name="Emerson D."/>
            <person name="Ferriera S."/>
            <person name="Johnson J."/>
            <person name="Kravitz S."/>
            <person name="Halpern A."/>
            <person name="Remington K."/>
            <person name="Beeson K."/>
            <person name="Tran B."/>
            <person name="Rogers Y.-H."/>
            <person name="Friedman R."/>
            <person name="Venter J.C."/>
        </authorList>
    </citation>
    <scope>NUCLEOTIDE SEQUENCE [LARGE SCALE GENOMIC DNA]</scope>
    <source>
        <strain evidence="2 3">PV-1</strain>
    </source>
</reference>
<feature type="transmembrane region" description="Helical" evidence="1">
    <location>
        <begin position="6"/>
        <end position="24"/>
    </location>
</feature>
<dbReference type="InParanoid" id="Q0F3M0"/>
<keyword evidence="1" id="KW-0812">Transmembrane</keyword>
<comment type="caution">
    <text evidence="2">The sequence shown here is derived from an EMBL/GenBank/DDBJ whole genome shotgun (WGS) entry which is preliminary data.</text>
</comment>
<dbReference type="HOGENOM" id="CLU_3345617_0_0_0"/>
<keyword evidence="1" id="KW-0472">Membrane</keyword>
<dbReference type="AlphaFoldDB" id="Q0F3M0"/>
<keyword evidence="3" id="KW-1185">Reference proteome</keyword>
<name>Q0F3M0_9PROT</name>
<proteinExistence type="predicted"/>
<evidence type="ECO:0000313" key="2">
    <source>
        <dbReference type="EMBL" id="EAU55921.1"/>
    </source>
</evidence>
<protein>
    <submittedName>
        <fullName evidence="2">Uncharacterized protein</fullName>
    </submittedName>
</protein>
<dbReference type="Proteomes" id="UP000005297">
    <property type="component" value="Unassembled WGS sequence"/>
</dbReference>
<keyword evidence="1" id="KW-1133">Transmembrane helix</keyword>
<organism evidence="2 3">
    <name type="scientific">Mariprofundus ferrooxydans PV-1</name>
    <dbReference type="NCBI Taxonomy" id="314345"/>
    <lineage>
        <taxon>Bacteria</taxon>
        <taxon>Pseudomonadati</taxon>
        <taxon>Pseudomonadota</taxon>
        <taxon>Candidatius Mariprofundia</taxon>
        <taxon>Mariprofundales</taxon>
        <taxon>Mariprofundaceae</taxon>
        <taxon>Mariprofundus</taxon>
    </lineage>
</organism>
<evidence type="ECO:0000256" key="1">
    <source>
        <dbReference type="SAM" id="Phobius"/>
    </source>
</evidence>
<dbReference type="EMBL" id="AATS01000001">
    <property type="protein sequence ID" value="EAU55921.1"/>
    <property type="molecule type" value="Genomic_DNA"/>
</dbReference>
<accession>Q0F3M0</accession>